<dbReference type="EMBL" id="CP032489">
    <property type="protein sequence ID" value="AYD49415.1"/>
    <property type="molecule type" value="Genomic_DNA"/>
</dbReference>
<evidence type="ECO:0000313" key="2">
    <source>
        <dbReference type="EMBL" id="AYD49415.1"/>
    </source>
</evidence>
<organism evidence="2 3">
    <name type="scientific">Arachidicoccus soli</name>
    <dbReference type="NCBI Taxonomy" id="2341117"/>
    <lineage>
        <taxon>Bacteria</taxon>
        <taxon>Pseudomonadati</taxon>
        <taxon>Bacteroidota</taxon>
        <taxon>Chitinophagia</taxon>
        <taxon>Chitinophagales</taxon>
        <taxon>Chitinophagaceae</taxon>
        <taxon>Arachidicoccus</taxon>
    </lineage>
</organism>
<dbReference type="PANTHER" id="PTHR43162">
    <property type="match status" value="1"/>
</dbReference>
<dbReference type="KEGG" id="ark:D6B99_11490"/>
<evidence type="ECO:0000313" key="3">
    <source>
        <dbReference type="Proteomes" id="UP000266118"/>
    </source>
</evidence>
<dbReference type="InterPro" id="IPR051604">
    <property type="entry name" value="Ergot_Alk_Oxidoreductase"/>
</dbReference>
<dbReference type="Gene3D" id="3.40.50.720">
    <property type="entry name" value="NAD(P)-binding Rossmann-like Domain"/>
    <property type="match status" value="1"/>
</dbReference>
<dbReference type="Pfam" id="PF05368">
    <property type="entry name" value="NmrA"/>
    <property type="match status" value="1"/>
</dbReference>
<feature type="domain" description="NmrA-like" evidence="1">
    <location>
        <begin position="2"/>
        <end position="220"/>
    </location>
</feature>
<dbReference type="PANTHER" id="PTHR43162:SF1">
    <property type="entry name" value="PRESTALK A DIFFERENTIATION PROTEIN A"/>
    <property type="match status" value="1"/>
</dbReference>
<name>A0A386HU25_9BACT</name>
<proteinExistence type="predicted"/>
<dbReference type="SUPFAM" id="SSF51735">
    <property type="entry name" value="NAD(P)-binding Rossmann-fold domains"/>
    <property type="match status" value="1"/>
</dbReference>
<evidence type="ECO:0000259" key="1">
    <source>
        <dbReference type="Pfam" id="PF05368"/>
    </source>
</evidence>
<gene>
    <name evidence="2" type="ORF">D6B99_11490</name>
</gene>
<sequence length="290" mass="31657">MKIIITGSLGNISKPLTKALVQKGHSVTVISSKMEREKDIEALGATAAIGSLDDIDFLTESFTGADVVYCMTPLDLKNSDLKGWITEISRNYAHAIQKTGIKRVIALSGWVAGIFPSYKEIESIFTELSGVFVTQIRPGSFYSNFFDSIAMIKEMGMLASIYGGEDRIVFSAPADIADAIVEEIISPDFTNKVRYVASDEMTCNEAAKIIGTAIGKPDLKWAVISEVEMQKALETAGLSPKLASDIVEMQVPIHKGLMSKEFSLHQSEVINGKIKLKDFAKEFAGIFNDK</sequence>
<dbReference type="Gene3D" id="3.90.25.10">
    <property type="entry name" value="UDP-galactose 4-epimerase, domain 1"/>
    <property type="match status" value="1"/>
</dbReference>
<dbReference type="OrthoDB" id="2149806at2"/>
<reference evidence="2 3" key="1">
    <citation type="submission" date="2018-09" db="EMBL/GenBank/DDBJ databases">
        <title>Arachidicoccus sp. nov., a bacterium isolated from soil.</title>
        <authorList>
            <person name="Weon H.-Y."/>
            <person name="Kwon S.-W."/>
            <person name="Lee S.A."/>
        </authorList>
    </citation>
    <scope>NUCLEOTIDE SEQUENCE [LARGE SCALE GENOMIC DNA]</scope>
    <source>
        <strain evidence="2 3">KIS59-12</strain>
    </source>
</reference>
<dbReference type="InterPro" id="IPR036291">
    <property type="entry name" value="NAD(P)-bd_dom_sf"/>
</dbReference>
<dbReference type="InterPro" id="IPR008030">
    <property type="entry name" value="NmrA-like"/>
</dbReference>
<accession>A0A386HU25</accession>
<dbReference type="Proteomes" id="UP000266118">
    <property type="component" value="Chromosome"/>
</dbReference>
<keyword evidence="3" id="KW-1185">Reference proteome</keyword>
<dbReference type="AlphaFoldDB" id="A0A386HU25"/>
<protein>
    <submittedName>
        <fullName evidence="2">NAD-dependent dehydratase</fullName>
    </submittedName>
</protein>